<proteinExistence type="predicted"/>
<comment type="caution">
    <text evidence="1">The sequence shown here is derived from an EMBL/GenBank/DDBJ whole genome shotgun (WGS) entry which is preliminary data.</text>
</comment>
<evidence type="ECO:0000313" key="2">
    <source>
        <dbReference type="Proteomes" id="UP001060215"/>
    </source>
</evidence>
<reference evidence="1 2" key="1">
    <citation type="journal article" date="2022" name="Plant J.">
        <title>Chromosome-level genome of Camellia lanceoleosa provides a valuable resource for understanding genome evolution and self-incompatibility.</title>
        <authorList>
            <person name="Gong W."/>
            <person name="Xiao S."/>
            <person name="Wang L."/>
            <person name="Liao Z."/>
            <person name="Chang Y."/>
            <person name="Mo W."/>
            <person name="Hu G."/>
            <person name="Li W."/>
            <person name="Zhao G."/>
            <person name="Zhu H."/>
            <person name="Hu X."/>
            <person name="Ji K."/>
            <person name="Xiang X."/>
            <person name="Song Q."/>
            <person name="Yuan D."/>
            <person name="Jin S."/>
            <person name="Zhang L."/>
        </authorList>
    </citation>
    <scope>NUCLEOTIDE SEQUENCE [LARGE SCALE GENOMIC DNA]</scope>
    <source>
        <strain evidence="1">SQ_2022a</strain>
    </source>
</reference>
<gene>
    <name evidence="1" type="ORF">LOK49_LG05G03542</name>
</gene>
<sequence>MDASWKGVWFIIHLLSFYMQINPIKIAYCLFIHYFTFPTPQFSFLPSFLPITGFHWDLERVVADWEKD</sequence>
<protein>
    <submittedName>
        <fullName evidence="1">Uncharacterized protein</fullName>
    </submittedName>
</protein>
<dbReference type="Proteomes" id="UP001060215">
    <property type="component" value="Chromosome 4"/>
</dbReference>
<name>A0ACC0HK32_9ERIC</name>
<evidence type="ECO:0000313" key="1">
    <source>
        <dbReference type="EMBL" id="KAI8013074.1"/>
    </source>
</evidence>
<dbReference type="EMBL" id="CM045761">
    <property type="protein sequence ID" value="KAI8013074.1"/>
    <property type="molecule type" value="Genomic_DNA"/>
</dbReference>
<keyword evidence="2" id="KW-1185">Reference proteome</keyword>
<accession>A0ACC0HK32</accession>
<organism evidence="1 2">
    <name type="scientific">Camellia lanceoleosa</name>
    <dbReference type="NCBI Taxonomy" id="1840588"/>
    <lineage>
        <taxon>Eukaryota</taxon>
        <taxon>Viridiplantae</taxon>
        <taxon>Streptophyta</taxon>
        <taxon>Embryophyta</taxon>
        <taxon>Tracheophyta</taxon>
        <taxon>Spermatophyta</taxon>
        <taxon>Magnoliopsida</taxon>
        <taxon>eudicotyledons</taxon>
        <taxon>Gunneridae</taxon>
        <taxon>Pentapetalae</taxon>
        <taxon>asterids</taxon>
        <taxon>Ericales</taxon>
        <taxon>Theaceae</taxon>
        <taxon>Camellia</taxon>
    </lineage>
</organism>